<reference evidence="1" key="2">
    <citation type="journal article" date="2015" name="Data Brief">
        <title>Shoot transcriptome of the giant reed, Arundo donax.</title>
        <authorList>
            <person name="Barrero R.A."/>
            <person name="Guerrero F.D."/>
            <person name="Moolhuijzen P."/>
            <person name="Goolsby J.A."/>
            <person name="Tidwell J."/>
            <person name="Bellgard S.E."/>
            <person name="Bellgard M.I."/>
        </authorList>
    </citation>
    <scope>NUCLEOTIDE SEQUENCE</scope>
    <source>
        <tissue evidence="1">Shoot tissue taken approximately 20 cm above the soil surface</tissue>
    </source>
</reference>
<dbReference type="EMBL" id="GBRH01268555">
    <property type="protein sequence ID" value="JAD29340.1"/>
    <property type="molecule type" value="Transcribed_RNA"/>
</dbReference>
<organism evidence="1">
    <name type="scientific">Arundo donax</name>
    <name type="common">Giant reed</name>
    <name type="synonym">Donax arundinaceus</name>
    <dbReference type="NCBI Taxonomy" id="35708"/>
    <lineage>
        <taxon>Eukaryota</taxon>
        <taxon>Viridiplantae</taxon>
        <taxon>Streptophyta</taxon>
        <taxon>Embryophyta</taxon>
        <taxon>Tracheophyta</taxon>
        <taxon>Spermatophyta</taxon>
        <taxon>Magnoliopsida</taxon>
        <taxon>Liliopsida</taxon>
        <taxon>Poales</taxon>
        <taxon>Poaceae</taxon>
        <taxon>PACMAD clade</taxon>
        <taxon>Arundinoideae</taxon>
        <taxon>Arundineae</taxon>
        <taxon>Arundo</taxon>
    </lineage>
</organism>
<accession>A0A0A8YXX6</accession>
<protein>
    <submittedName>
        <fullName evidence="1">Uncharacterized protein</fullName>
    </submittedName>
</protein>
<dbReference type="AlphaFoldDB" id="A0A0A8YXX6"/>
<proteinExistence type="predicted"/>
<evidence type="ECO:0000313" key="1">
    <source>
        <dbReference type="EMBL" id="JAD29340.1"/>
    </source>
</evidence>
<name>A0A0A8YXX6_ARUDO</name>
<sequence>MEQNTPFLHESNPWERNWPVRGEIHRARRRNTTLMT</sequence>
<reference evidence="1" key="1">
    <citation type="submission" date="2014-09" db="EMBL/GenBank/DDBJ databases">
        <authorList>
            <person name="Magalhaes I.L.F."/>
            <person name="Oliveira U."/>
            <person name="Santos F.R."/>
            <person name="Vidigal T.H.D.A."/>
            <person name="Brescovit A.D."/>
            <person name="Santos A.J."/>
        </authorList>
    </citation>
    <scope>NUCLEOTIDE SEQUENCE</scope>
    <source>
        <tissue evidence="1">Shoot tissue taken approximately 20 cm above the soil surface</tissue>
    </source>
</reference>